<dbReference type="Proteomes" id="UP000038009">
    <property type="component" value="Unassembled WGS sequence"/>
</dbReference>
<dbReference type="OMA" id="FEATECH"/>
<dbReference type="EMBL" id="LJSK01000556">
    <property type="protein sequence ID" value="KPI82760.1"/>
    <property type="molecule type" value="Genomic_DNA"/>
</dbReference>
<name>A0A0N1HZG3_LEPSE</name>
<dbReference type="VEuPathDB" id="TriTrypDB:Lsey_0556_0010"/>
<accession>A0A0N1HZG3</accession>
<keyword evidence="4" id="KW-1185">Reference proteome</keyword>
<dbReference type="OrthoDB" id="269788at2759"/>
<feature type="region of interest" description="Disordered" evidence="1">
    <location>
        <begin position="426"/>
        <end position="466"/>
    </location>
</feature>
<feature type="compositionally biased region" description="Basic and acidic residues" evidence="1">
    <location>
        <begin position="54"/>
        <end position="70"/>
    </location>
</feature>
<dbReference type="Pfam" id="PF00078">
    <property type="entry name" value="RVT_1"/>
    <property type="match status" value="1"/>
</dbReference>
<dbReference type="PROSITE" id="PS50878">
    <property type="entry name" value="RT_POL"/>
    <property type="match status" value="1"/>
</dbReference>
<sequence length="1510" mass="164538">MAGKNSWWRSVGGRKEVQSPSGRTFSMSPKKAEDNKKHVQSPNRRTFSRGPKTAVKEPQKEHRDTHKTHGEPQMPPFDQLAAFYATATVLDKAIVEHTELAGRLMERHASTLKRHYAWANPVHQAYIYCTAVDANGTACTFASDAEEDVQKHIRERHPGSGAVPRRFGFSCYTGGMANIGPSCSVTAVVAALATITRGYPQNDLLRKAFRTSSAEDSRAFLQALNLRLPNSPAAVLGTLAEHDAATDAFFEATECHDTFCKTCGTTTEGPRVKSSGVVTYTAPPGSPQGDTAKALENAFGPETTDAVHYCNVCGYEAQPCVNMVHYLFHHAVAVTVVPPPTQPNNRGLPEIPLEVGFATRPLAATPFILHAALCVTTPTHLVAYVAERVEEATHWHLYDGTVHTTGVKAPDAAKVRMLLYLPVPIRHDDGEGDNEDEEHRSGWPAGVPLPPPPPPPPPPTSLGTDEYGHELFGIVLPEGSADTAPDDEDGAEEDQPPAPPPHSLPNPPLTIPDTSPDRRAENEGEDGTSSEDNELVQPEGQFLHGDNVHIAPTEGLSCPFCAHRWTSAARRAQQTDHANHTHGQEQCGAEALKRAGLDRCLVCGQFVVASQRGRTAHLPKCRPYETRAVRNSKRARQDPATPVEGEVDVADTPPTVAPQQRCREPPTEEDLEWAKTCPPTIRTLRKQEWGVWCEAVGQTLLGYTAATQQERHRRQIAMTTLVRTRLAKPQPEGAEEAPQSGIEEVATGEDQRQRNTEEELPTSRQLTPEEKRNKRLLHQISLGALGKAARTLFHAQPPRARASDVVGQLQELHPQEDPTSYPLPPQVTFMHGLRPEKVSKVIVQRLGRASAPGLDGWTRELLVPVAENKNLLQEFTTLLQDILSGRVSPSFAFRLRACVLHPFLKEAGSPKVRPITPESAILKIASHVALDAVPKSFREVFRGWQFGVWGDAAAAVKQIRAAYASASADTLVALDATNAYNRMSRAHILSAFYSHEELRPAFGVVDLALGEAGALGVYEQGRRTQELASTRGVRQGMVLGPLLFATAMEETLRPLIASHKTVKVTAYLDDLTVVGPRRDVQLFLDAAGPLLSNVGFDINPAKSHHLSKMVAPVPVTVAGTVVPVATGVVRILGAGLQGNSAPVEEWVWNKTQQYESYFAALEDNKLPRHARLNLLRASALPRLTFLLRTHCPQELERSTTWFDRRVLRVLSALVGDAALDDTAHLIAQLPMVMGGLGLRSQTAISKFAAASVGRKSAQRDQTRVVDKEVRETLLPLLSEPCLALLKANTAPGATRALVDPAVHLPDSAFEVMIRQRLMLRVLRPGVRCACGADADNAHVNVCPALPGGPRISRHNRVVMAIDAWAKQLGLSTVVEPRVGKANRERLDLTIATAGETFATDVVVTYPGRSCGDAQSPLQQSHGEKKRKWANWAHESGTVFTPVSLESTGGLHKESFAWMLAVAGSMPFPYSARTALSELLSTVCQAAHEGNSFQFATVKNVWARSLQRRVD</sequence>
<dbReference type="SUPFAM" id="SSF56672">
    <property type="entry name" value="DNA/RNA polymerases"/>
    <property type="match status" value="1"/>
</dbReference>
<feature type="region of interest" description="Disordered" evidence="1">
    <location>
        <begin position="1"/>
        <end position="73"/>
    </location>
</feature>
<feature type="region of interest" description="Disordered" evidence="1">
    <location>
        <begin position="726"/>
        <end position="771"/>
    </location>
</feature>
<evidence type="ECO:0000313" key="4">
    <source>
        <dbReference type="Proteomes" id="UP000038009"/>
    </source>
</evidence>
<gene>
    <name evidence="3" type="ORF">ABL78_8227</name>
</gene>
<feature type="domain" description="Reverse transcriptase" evidence="2">
    <location>
        <begin position="884"/>
        <end position="1122"/>
    </location>
</feature>
<feature type="compositionally biased region" description="Acidic residues" evidence="1">
    <location>
        <begin position="484"/>
        <end position="495"/>
    </location>
</feature>
<organism evidence="3 4">
    <name type="scientific">Leptomonas seymouri</name>
    <dbReference type="NCBI Taxonomy" id="5684"/>
    <lineage>
        <taxon>Eukaryota</taxon>
        <taxon>Discoba</taxon>
        <taxon>Euglenozoa</taxon>
        <taxon>Kinetoplastea</taxon>
        <taxon>Metakinetoplastina</taxon>
        <taxon>Trypanosomatida</taxon>
        <taxon>Trypanosomatidae</taxon>
        <taxon>Leishmaniinae</taxon>
        <taxon>Leptomonas</taxon>
    </lineage>
</organism>
<feature type="region of interest" description="Disordered" evidence="1">
    <location>
        <begin position="629"/>
        <end position="672"/>
    </location>
</feature>
<feature type="compositionally biased region" description="Pro residues" evidence="1">
    <location>
        <begin position="496"/>
        <end position="510"/>
    </location>
</feature>
<comment type="caution">
    <text evidence="3">The sequence shown here is derived from an EMBL/GenBank/DDBJ whole genome shotgun (WGS) entry which is preliminary data.</text>
</comment>
<dbReference type="PANTHER" id="PTHR19446">
    <property type="entry name" value="REVERSE TRANSCRIPTASES"/>
    <property type="match status" value="1"/>
</dbReference>
<reference evidence="3 4" key="1">
    <citation type="journal article" date="2015" name="PLoS Pathog.">
        <title>Leptomonas seymouri: Adaptations to the Dixenous Life Cycle Analyzed by Genome Sequencing, Transcriptome Profiling and Co-infection with Leishmania donovani.</title>
        <authorList>
            <person name="Kraeva N."/>
            <person name="Butenko A."/>
            <person name="Hlavacova J."/>
            <person name="Kostygov A."/>
            <person name="Myskova J."/>
            <person name="Grybchuk D."/>
            <person name="Lestinova T."/>
            <person name="Votypka J."/>
            <person name="Volf P."/>
            <person name="Opperdoes F."/>
            <person name="Flegontov P."/>
            <person name="Lukes J."/>
            <person name="Yurchenko V."/>
        </authorList>
    </citation>
    <scope>NUCLEOTIDE SEQUENCE [LARGE SCALE GENOMIC DNA]</scope>
    <source>
        <strain evidence="3 4">ATCC 30220</strain>
    </source>
</reference>
<feature type="compositionally biased region" description="Polar residues" evidence="1">
    <location>
        <begin position="18"/>
        <end position="27"/>
    </location>
</feature>
<dbReference type="InterPro" id="IPR043502">
    <property type="entry name" value="DNA/RNA_pol_sf"/>
</dbReference>
<feature type="compositionally biased region" description="Acidic residues" evidence="1">
    <location>
        <begin position="523"/>
        <end position="534"/>
    </location>
</feature>
<evidence type="ECO:0000256" key="1">
    <source>
        <dbReference type="SAM" id="MobiDB-lite"/>
    </source>
</evidence>
<proteinExistence type="predicted"/>
<protein>
    <recommendedName>
        <fullName evidence="2">Reverse transcriptase domain-containing protein</fullName>
    </recommendedName>
</protein>
<feature type="region of interest" description="Disordered" evidence="1">
    <location>
        <begin position="478"/>
        <end position="534"/>
    </location>
</feature>
<evidence type="ECO:0000259" key="2">
    <source>
        <dbReference type="PROSITE" id="PS50878"/>
    </source>
</evidence>
<dbReference type="InterPro" id="IPR000477">
    <property type="entry name" value="RT_dom"/>
</dbReference>
<evidence type="ECO:0000313" key="3">
    <source>
        <dbReference type="EMBL" id="KPI82760.1"/>
    </source>
</evidence>
<feature type="compositionally biased region" description="Pro residues" evidence="1">
    <location>
        <begin position="447"/>
        <end position="460"/>
    </location>
</feature>